<accession>A0A1E1X0Z1</accession>
<dbReference type="AlphaFoldDB" id="A0A1E1X0Z1"/>
<reference evidence="1" key="1">
    <citation type="journal article" date="2017" name="Front. Cell. Infect. Microbiol.">
        <title>The Distinct Transcriptional Response of the Midgut of Amblyomma sculptum and Amblyomma aureolatum Ticks to Rickettsia rickettsii Correlates to Their Differences in Susceptibility to Infection.</title>
        <authorList>
            <person name="Martins L.A."/>
            <person name="Galletti M.F.B.M."/>
            <person name="Ribeiro J.M."/>
            <person name="Fujita A."/>
            <person name="Costa F.B."/>
            <person name="Labruna M.B."/>
            <person name="Daffre S."/>
            <person name="Fogaca A.C."/>
        </authorList>
    </citation>
    <scope>NUCLEOTIDE SEQUENCE</scope>
</reference>
<proteinExistence type="evidence at transcript level"/>
<dbReference type="EMBL" id="GFAC01006300">
    <property type="protein sequence ID" value="JAT92888.1"/>
    <property type="molecule type" value="mRNA"/>
</dbReference>
<evidence type="ECO:0000313" key="1">
    <source>
        <dbReference type="EMBL" id="JAT92888.1"/>
    </source>
</evidence>
<protein>
    <submittedName>
        <fullName evidence="1">Uncharacterized protein</fullName>
    </submittedName>
</protein>
<feature type="non-terminal residue" evidence="1">
    <location>
        <position position="216"/>
    </location>
</feature>
<sequence length="216" mass="23232">MGSSSAVRDAHRVVLGICAIRLWLRNHVHSAHCTIPPAGYRVAARPLLGALAVRARSKHWCCADVASSSATPHRRSSKLAVRVTLADATCLLGVFASFLVASISTVSRIVRLNSRLPDRLVGPSCGRARLSKAQFIHKPVKSHVYSLANSLSFPCLELVAQGCENCPWAWHPQASAQAKLRRLSGAPLFLGVVVGNCSRWSETPLFFGGVFGSEAQ</sequence>
<name>A0A1E1X0Z1_9ACAR</name>
<organism evidence="1">
    <name type="scientific">Amblyomma aureolatum</name>
    <dbReference type="NCBI Taxonomy" id="187763"/>
    <lineage>
        <taxon>Eukaryota</taxon>
        <taxon>Metazoa</taxon>
        <taxon>Ecdysozoa</taxon>
        <taxon>Arthropoda</taxon>
        <taxon>Chelicerata</taxon>
        <taxon>Arachnida</taxon>
        <taxon>Acari</taxon>
        <taxon>Parasitiformes</taxon>
        <taxon>Ixodida</taxon>
        <taxon>Ixodoidea</taxon>
        <taxon>Ixodidae</taxon>
        <taxon>Amblyomminae</taxon>
        <taxon>Amblyomma</taxon>
    </lineage>
</organism>